<evidence type="ECO:0000256" key="1">
    <source>
        <dbReference type="SAM" id="Coils"/>
    </source>
</evidence>
<dbReference type="Proteomes" id="UP001196413">
    <property type="component" value="Unassembled WGS sequence"/>
</dbReference>
<dbReference type="EMBL" id="JAHQIW010004354">
    <property type="protein sequence ID" value="KAJ1362046.1"/>
    <property type="molecule type" value="Genomic_DNA"/>
</dbReference>
<feature type="coiled-coil region" evidence="1">
    <location>
        <begin position="53"/>
        <end position="80"/>
    </location>
</feature>
<gene>
    <name evidence="2" type="ORF">KIN20_021451</name>
    <name evidence="3" type="ORF">KIN20_021458</name>
</gene>
<name>A0AAD5N4G7_PARTN</name>
<proteinExistence type="predicted"/>
<reference evidence="3" key="1">
    <citation type="submission" date="2021-06" db="EMBL/GenBank/DDBJ databases">
        <title>Parelaphostrongylus tenuis whole genome reference sequence.</title>
        <authorList>
            <person name="Garwood T.J."/>
            <person name="Larsen P.A."/>
            <person name="Fountain-Jones N.M."/>
            <person name="Garbe J.R."/>
            <person name="Macchietto M.G."/>
            <person name="Kania S.A."/>
            <person name="Gerhold R.W."/>
            <person name="Richards J.E."/>
            <person name="Wolf T.M."/>
        </authorList>
    </citation>
    <scope>NUCLEOTIDE SEQUENCE</scope>
    <source>
        <strain evidence="3">MNPRO001-30</strain>
        <tissue evidence="3">Meninges</tissue>
    </source>
</reference>
<sequence length="246" mass="28426">MASSLLLRSPYYDKDSFLYRSTENESDSHEAFLNHAERLLTVITDAREVRETLSNFMKEVHDQQHQRKMLESEQKILKEQLADFEPEKFVTEEQASINVESECGTHVVSTLKEIWESCEGKLLSDEIRVQNEILDIAVLELEQMKIVLEKREMLLESGQKAIFHLQEENEKLKRRLSLKVRHAVKKEDLELGDDEEQEKSSSSLVSYLVIDNDRRTVIPIALHLLVEGQKYEPISLNRKGADASSA</sequence>
<comment type="caution">
    <text evidence="3">The sequence shown here is derived from an EMBL/GenBank/DDBJ whole genome shotgun (WGS) entry which is preliminary data.</text>
</comment>
<keyword evidence="1" id="KW-0175">Coiled coil</keyword>
<dbReference type="EMBL" id="JAHQIW010004353">
    <property type="protein sequence ID" value="KAJ1362039.1"/>
    <property type="molecule type" value="Genomic_DNA"/>
</dbReference>
<dbReference type="AlphaFoldDB" id="A0AAD5N4G7"/>
<evidence type="ECO:0000313" key="3">
    <source>
        <dbReference type="EMBL" id="KAJ1362046.1"/>
    </source>
</evidence>
<evidence type="ECO:0000313" key="2">
    <source>
        <dbReference type="EMBL" id="KAJ1362039.1"/>
    </source>
</evidence>
<keyword evidence="4" id="KW-1185">Reference proteome</keyword>
<organism evidence="3 4">
    <name type="scientific">Parelaphostrongylus tenuis</name>
    <name type="common">Meningeal worm</name>
    <dbReference type="NCBI Taxonomy" id="148309"/>
    <lineage>
        <taxon>Eukaryota</taxon>
        <taxon>Metazoa</taxon>
        <taxon>Ecdysozoa</taxon>
        <taxon>Nematoda</taxon>
        <taxon>Chromadorea</taxon>
        <taxon>Rhabditida</taxon>
        <taxon>Rhabditina</taxon>
        <taxon>Rhabditomorpha</taxon>
        <taxon>Strongyloidea</taxon>
        <taxon>Metastrongylidae</taxon>
        <taxon>Parelaphostrongylus</taxon>
    </lineage>
</organism>
<accession>A0AAD5N4G7</accession>
<protein>
    <submittedName>
        <fullName evidence="3">Uncharacterized protein</fullName>
    </submittedName>
</protein>
<evidence type="ECO:0000313" key="4">
    <source>
        <dbReference type="Proteomes" id="UP001196413"/>
    </source>
</evidence>